<reference evidence="3" key="1">
    <citation type="submission" date="2017-06" db="EMBL/GenBank/DDBJ databases">
        <title>FDA dAtabase for Regulatory Grade micrObial Sequences (FDA-ARGOS): Supporting development and validation of Infectious Disease Dx tests.</title>
        <authorList>
            <person name="Minogue T."/>
            <person name="Wolcott M."/>
            <person name="Wasieloski L."/>
            <person name="Aguilar W."/>
            <person name="Moore D."/>
            <person name="Tallon L."/>
            <person name="Sadzewicz L."/>
            <person name="Sengamalay N."/>
            <person name="Ott S."/>
            <person name="Godinez A."/>
            <person name="Nagaraj S."/>
            <person name="Nadendla S."/>
            <person name="Geyer C."/>
            <person name="Sichtig H."/>
        </authorList>
    </citation>
    <scope>NUCLEOTIDE SEQUENCE [LARGE SCALE GENOMIC DNA]</scope>
    <source>
        <strain evidence="3">FDAARGOS_289</strain>
    </source>
</reference>
<dbReference type="AlphaFoldDB" id="A0A1Z3U9F5"/>
<name>A0A1Z3U9F5_BREVE</name>
<dbReference type="EMBL" id="CP022048">
    <property type="protein sequence ID" value="ASE39923.2"/>
    <property type="molecule type" value="Genomic_DNA"/>
</dbReference>
<evidence type="ECO:0000313" key="2">
    <source>
        <dbReference type="EMBL" id="ASE39923.2"/>
    </source>
</evidence>
<evidence type="ECO:0000256" key="1">
    <source>
        <dbReference type="SAM" id="MobiDB-lite"/>
    </source>
</evidence>
<sequence length="103" mass="10890">MAVQSAEGEWSDVPPGSDDFAKNLPSLIVGYTSGDNETLSLPFFVSRSGYATDVAQAATFKGGRSKTPGVVADNRLLLIDYSTHLEVLVANLLLAAQESCLGR</sequence>
<gene>
    <name evidence="2" type="ORF">CEP68_10635</name>
</gene>
<dbReference type="KEGG" id="bvc:CEP68_10635"/>
<protein>
    <submittedName>
        <fullName evidence="2">Uncharacterized protein</fullName>
    </submittedName>
</protein>
<evidence type="ECO:0000313" key="3">
    <source>
        <dbReference type="Proteomes" id="UP000197050"/>
    </source>
</evidence>
<accession>A0A1Z3U9F5</accession>
<organism evidence="2 3">
    <name type="scientific">Brevundimonas vesicularis</name>
    <name type="common">Pseudomonas vesicularis</name>
    <dbReference type="NCBI Taxonomy" id="41276"/>
    <lineage>
        <taxon>Bacteria</taxon>
        <taxon>Pseudomonadati</taxon>
        <taxon>Pseudomonadota</taxon>
        <taxon>Alphaproteobacteria</taxon>
        <taxon>Caulobacterales</taxon>
        <taxon>Caulobacteraceae</taxon>
        <taxon>Brevundimonas</taxon>
    </lineage>
</organism>
<feature type="region of interest" description="Disordered" evidence="1">
    <location>
        <begin position="1"/>
        <end position="20"/>
    </location>
</feature>
<dbReference type="Proteomes" id="UP000197050">
    <property type="component" value="Chromosome"/>
</dbReference>
<proteinExistence type="predicted"/>